<accession>B1ZQ75</accession>
<dbReference type="AlphaFoldDB" id="B1ZQ75"/>
<proteinExistence type="predicted"/>
<name>B1ZQ75_OPITP</name>
<dbReference type="HOGENOM" id="CLU_3236844_0_0_0"/>
<dbReference type="EMBL" id="CP001032">
    <property type="protein sequence ID" value="ACB77796.1"/>
    <property type="molecule type" value="Genomic_DNA"/>
</dbReference>
<evidence type="ECO:0000313" key="1">
    <source>
        <dbReference type="EMBL" id="ACB77796.1"/>
    </source>
</evidence>
<protein>
    <submittedName>
        <fullName evidence="1">Uncharacterized protein</fullName>
    </submittedName>
</protein>
<dbReference type="Proteomes" id="UP000007013">
    <property type="component" value="Chromosome"/>
</dbReference>
<reference evidence="1 2" key="1">
    <citation type="journal article" date="2011" name="J. Bacteriol.">
        <title>Genome sequence of the verrucomicrobium Opitutus terrae PB90-1, an abundant inhabitant of rice paddy soil ecosystems.</title>
        <authorList>
            <person name="van Passel M.W."/>
            <person name="Kant R."/>
            <person name="Palva A."/>
            <person name="Copeland A."/>
            <person name="Lucas S."/>
            <person name="Lapidus A."/>
            <person name="Glavina del Rio T."/>
            <person name="Pitluck S."/>
            <person name="Goltsman E."/>
            <person name="Clum A."/>
            <person name="Sun H."/>
            <person name="Schmutz J."/>
            <person name="Larimer F.W."/>
            <person name="Land M.L."/>
            <person name="Hauser L."/>
            <person name="Kyrpides N."/>
            <person name="Mikhailova N."/>
            <person name="Richardson P.P."/>
            <person name="Janssen P.H."/>
            <person name="de Vos W.M."/>
            <person name="Smidt H."/>
        </authorList>
    </citation>
    <scope>NUCLEOTIDE SEQUENCE [LARGE SCALE GENOMIC DNA]</scope>
    <source>
        <strain evidence="2">DSM 11246 / JCM 15787 / PB90-1</strain>
    </source>
</reference>
<gene>
    <name evidence="1" type="ordered locus">Oter_4525</name>
</gene>
<sequence>MHKEKTTEVSDLGYNVSDCAVNERARRDGGLDFQQKWAACYSA</sequence>
<evidence type="ECO:0000313" key="2">
    <source>
        <dbReference type="Proteomes" id="UP000007013"/>
    </source>
</evidence>
<keyword evidence="2" id="KW-1185">Reference proteome</keyword>
<dbReference type="KEGG" id="ote:Oter_4525"/>
<organism evidence="1 2">
    <name type="scientific">Opitutus terrae (strain DSM 11246 / JCM 15787 / PB90-1)</name>
    <dbReference type="NCBI Taxonomy" id="452637"/>
    <lineage>
        <taxon>Bacteria</taxon>
        <taxon>Pseudomonadati</taxon>
        <taxon>Verrucomicrobiota</taxon>
        <taxon>Opitutia</taxon>
        <taxon>Opitutales</taxon>
        <taxon>Opitutaceae</taxon>
        <taxon>Opitutus</taxon>
    </lineage>
</organism>